<dbReference type="EMBL" id="JBHTKZ010000014">
    <property type="protein sequence ID" value="MFD1181562.1"/>
    <property type="molecule type" value="Genomic_DNA"/>
</dbReference>
<protein>
    <submittedName>
        <fullName evidence="1">Uncharacterized protein</fullName>
    </submittedName>
</protein>
<name>A0ABW3SAS0_9BACL</name>
<keyword evidence="2" id="KW-1185">Reference proteome</keyword>
<dbReference type="Proteomes" id="UP001597211">
    <property type="component" value="Unassembled WGS sequence"/>
</dbReference>
<accession>A0ABW3SAS0</accession>
<proteinExistence type="predicted"/>
<sequence>MSGAYMLYHYFEKDLGPFRNLSSLPVERALEVSEQIRQEGKSFASRRSAEYMLIRKELEQTARERFIVKGGQPQNAYPHYMTLESCDWLKTWYTRPDWIRINWDEFQETSISFTYGDLFPTMRYQEDKPYRRQVYTKREIVEVIAEYGLPQVWNRLGDHGPERYIEVQIWDDEVLRRFMPND</sequence>
<gene>
    <name evidence="1" type="ORF">ACFQ2Z_09345</name>
</gene>
<reference evidence="2" key="1">
    <citation type="journal article" date="2019" name="Int. J. Syst. Evol. Microbiol.">
        <title>The Global Catalogue of Microorganisms (GCM) 10K type strain sequencing project: providing services to taxonomists for standard genome sequencing and annotation.</title>
        <authorList>
            <consortium name="The Broad Institute Genomics Platform"/>
            <consortium name="The Broad Institute Genome Sequencing Center for Infectious Disease"/>
            <person name="Wu L."/>
            <person name="Ma J."/>
        </authorList>
    </citation>
    <scope>NUCLEOTIDE SEQUENCE [LARGE SCALE GENOMIC DNA]</scope>
    <source>
        <strain evidence="2">CCUG 48216</strain>
    </source>
</reference>
<organism evidence="1 2">
    <name type="scientific">Paenibacillus timonensis</name>
    <dbReference type="NCBI Taxonomy" id="225915"/>
    <lineage>
        <taxon>Bacteria</taxon>
        <taxon>Bacillati</taxon>
        <taxon>Bacillota</taxon>
        <taxon>Bacilli</taxon>
        <taxon>Bacillales</taxon>
        <taxon>Paenibacillaceae</taxon>
        <taxon>Paenibacillus</taxon>
    </lineage>
</organism>
<dbReference type="RefSeq" id="WP_240268660.1">
    <property type="nucleotide sequence ID" value="NZ_JAKSXN010000014.1"/>
</dbReference>
<evidence type="ECO:0000313" key="2">
    <source>
        <dbReference type="Proteomes" id="UP001597211"/>
    </source>
</evidence>
<comment type="caution">
    <text evidence="1">The sequence shown here is derived from an EMBL/GenBank/DDBJ whole genome shotgun (WGS) entry which is preliminary data.</text>
</comment>
<evidence type="ECO:0000313" key="1">
    <source>
        <dbReference type="EMBL" id="MFD1181562.1"/>
    </source>
</evidence>